<keyword evidence="2" id="KW-1185">Reference proteome</keyword>
<proteinExistence type="predicted"/>
<name>A0ABS8L020_9HYPH</name>
<dbReference type="EMBL" id="JAJISD010000011">
    <property type="protein sequence ID" value="MCC8431692.1"/>
    <property type="molecule type" value="Genomic_DNA"/>
</dbReference>
<comment type="caution">
    <text evidence="1">The sequence shown here is derived from an EMBL/GenBank/DDBJ whole genome shotgun (WGS) entry which is preliminary data.</text>
</comment>
<protein>
    <submittedName>
        <fullName evidence="1">Uncharacterized protein</fullName>
    </submittedName>
</protein>
<accession>A0ABS8L020</accession>
<dbReference type="Proteomes" id="UP001198862">
    <property type="component" value="Unassembled WGS sequence"/>
</dbReference>
<organism evidence="1 2">
    <name type="scientific">Reyranella aquatilis</name>
    <dbReference type="NCBI Taxonomy" id="2035356"/>
    <lineage>
        <taxon>Bacteria</taxon>
        <taxon>Pseudomonadati</taxon>
        <taxon>Pseudomonadota</taxon>
        <taxon>Alphaproteobacteria</taxon>
        <taxon>Hyphomicrobiales</taxon>
        <taxon>Reyranellaceae</taxon>
        <taxon>Reyranella</taxon>
    </lineage>
</organism>
<gene>
    <name evidence="1" type="ORF">LJ725_22175</name>
</gene>
<evidence type="ECO:0000313" key="1">
    <source>
        <dbReference type="EMBL" id="MCC8431692.1"/>
    </source>
</evidence>
<evidence type="ECO:0000313" key="2">
    <source>
        <dbReference type="Proteomes" id="UP001198862"/>
    </source>
</evidence>
<sequence>MIAINFPHESDLTLKDDGMNGMALQAAVAITTAVIAKGESGLDHATIRALFRNIATDAKTIMARK</sequence>
<reference evidence="1 2" key="1">
    <citation type="submission" date="2021-11" db="EMBL/GenBank/DDBJ databases">
        <authorList>
            <person name="Lee D.-H."/>
            <person name="Kim S.-B."/>
        </authorList>
    </citation>
    <scope>NUCLEOTIDE SEQUENCE [LARGE SCALE GENOMIC DNA]</scope>
    <source>
        <strain evidence="1 2">KCTC 52223</strain>
    </source>
</reference>
<dbReference type="RefSeq" id="WP_230553122.1">
    <property type="nucleotide sequence ID" value="NZ_JAJISD010000011.1"/>
</dbReference>